<feature type="transmembrane region" description="Helical" evidence="5">
    <location>
        <begin position="91"/>
        <end position="112"/>
    </location>
</feature>
<dbReference type="Gene3D" id="1.20.1720.10">
    <property type="entry name" value="Multidrug resistance protein D"/>
    <property type="match status" value="1"/>
</dbReference>
<feature type="transmembrane region" description="Helical" evidence="5">
    <location>
        <begin position="220"/>
        <end position="239"/>
    </location>
</feature>
<feature type="transmembrane region" description="Helical" evidence="5">
    <location>
        <begin position="184"/>
        <end position="204"/>
    </location>
</feature>
<dbReference type="Proteomes" id="UP000242875">
    <property type="component" value="Unassembled WGS sequence"/>
</dbReference>
<evidence type="ECO:0000313" key="7">
    <source>
        <dbReference type="EMBL" id="OZJ04695.1"/>
    </source>
</evidence>
<feature type="transmembrane region" description="Helical" evidence="5">
    <location>
        <begin position="154"/>
        <end position="178"/>
    </location>
</feature>
<feature type="transmembrane region" description="Helical" evidence="5">
    <location>
        <begin position="251"/>
        <end position="269"/>
    </location>
</feature>
<dbReference type="EMBL" id="MVBO01000032">
    <property type="protein sequence ID" value="OZJ04695.1"/>
    <property type="molecule type" value="Genomic_DNA"/>
</dbReference>
<dbReference type="PANTHER" id="PTHR42718:SF1">
    <property type="entry name" value="LOW AFFINITY AMMONIUM TRANSPORTER"/>
    <property type="match status" value="1"/>
</dbReference>
<gene>
    <name evidence="7" type="ORF">BZG36_02555</name>
</gene>
<feature type="domain" description="Major facilitator superfamily (MFS) profile" evidence="6">
    <location>
        <begin position="25"/>
        <end position="479"/>
    </location>
</feature>
<dbReference type="PROSITE" id="PS50850">
    <property type="entry name" value="MFS"/>
    <property type="match status" value="1"/>
</dbReference>
<keyword evidence="8" id="KW-1185">Reference proteome</keyword>
<evidence type="ECO:0000256" key="3">
    <source>
        <dbReference type="ARBA" id="ARBA00022989"/>
    </source>
</evidence>
<sequence length="498" mass="53812">MAKAAEHRAEHYASEDFSKLQEAVFVLCIISAQLLTQAGLGQAIAPLHIIGESFGNLPIGQLSWFPAAYSLTVGTFILIAGRLGDMYGHKLMFVLGFLWFGLWSLIAGVSVYSGSSIFFDICRALQGIGPAFTLPNALAILGHAYPPGPRKNMVFSLFGAAAPGGFVLGALFSSLFAQLAWWPWGYWVMAIACVFVAVLSIPVIPRMDREPKDPSGKHQFDFAGSLTGVAGLILVNVAWNQAPSVGWDDPSVFILLIIGILLFILFAFIETRVTDPLIPTNLLSGDTGFILACIAAGWSSFGIWVYYLWQFMQTLQGATPLNATARFVPVMISGFLAAVTTGFLISRIRTSIIMVLAMLAFCVGTVLTATTPVDQIYWAQIFVAILIMPWGMDMSFPAATIILSDVVPREQQGIAASLVNTVVNYSISIGLGIAGTVQVYANRSTPDDVLRGFRLAWYTGIGLSGMGVLVATAYVIKSSIKSQVRHHHEEPTQLDTIE</sequence>
<feature type="transmembrane region" description="Helical" evidence="5">
    <location>
        <begin position="124"/>
        <end position="142"/>
    </location>
</feature>
<feature type="transmembrane region" description="Helical" evidence="5">
    <location>
        <begin position="415"/>
        <end position="435"/>
    </location>
</feature>
<dbReference type="InterPro" id="IPR011701">
    <property type="entry name" value="MFS"/>
</dbReference>
<accession>A0A261Y247</accession>
<evidence type="ECO:0000259" key="6">
    <source>
        <dbReference type="PROSITE" id="PS50850"/>
    </source>
</evidence>
<comment type="caution">
    <text evidence="7">The sequence shown here is derived from an EMBL/GenBank/DDBJ whole genome shotgun (WGS) entry which is preliminary data.</text>
</comment>
<name>A0A261Y247_9FUNG</name>
<dbReference type="AlphaFoldDB" id="A0A261Y247"/>
<evidence type="ECO:0000256" key="5">
    <source>
        <dbReference type="SAM" id="Phobius"/>
    </source>
</evidence>
<feature type="transmembrane region" description="Helical" evidence="5">
    <location>
        <begin position="327"/>
        <end position="345"/>
    </location>
</feature>
<feature type="transmembrane region" description="Helical" evidence="5">
    <location>
        <begin position="455"/>
        <end position="476"/>
    </location>
</feature>
<dbReference type="SUPFAM" id="SSF103473">
    <property type="entry name" value="MFS general substrate transporter"/>
    <property type="match status" value="1"/>
</dbReference>
<feature type="transmembrane region" description="Helical" evidence="5">
    <location>
        <begin position="376"/>
        <end position="403"/>
    </location>
</feature>
<dbReference type="InterPro" id="IPR020846">
    <property type="entry name" value="MFS_dom"/>
</dbReference>
<dbReference type="CDD" id="cd17476">
    <property type="entry name" value="MFS_Amf1_MDR_like"/>
    <property type="match status" value="1"/>
</dbReference>
<dbReference type="OrthoDB" id="2130629at2759"/>
<dbReference type="GO" id="GO:0016020">
    <property type="term" value="C:membrane"/>
    <property type="evidence" value="ECO:0007669"/>
    <property type="project" value="UniProtKB-SubCell"/>
</dbReference>
<dbReference type="GO" id="GO:0022857">
    <property type="term" value="F:transmembrane transporter activity"/>
    <property type="evidence" value="ECO:0007669"/>
    <property type="project" value="InterPro"/>
</dbReference>
<feature type="transmembrane region" description="Helical" evidence="5">
    <location>
        <begin position="64"/>
        <end position="84"/>
    </location>
</feature>
<dbReference type="Gene3D" id="1.20.1250.20">
    <property type="entry name" value="MFS general substrate transporter like domains"/>
    <property type="match status" value="1"/>
</dbReference>
<evidence type="ECO:0000313" key="8">
    <source>
        <dbReference type="Proteomes" id="UP000242875"/>
    </source>
</evidence>
<feature type="transmembrane region" description="Helical" evidence="5">
    <location>
        <begin position="289"/>
        <end position="307"/>
    </location>
</feature>
<reference evidence="7 8" key="1">
    <citation type="journal article" date="2017" name="Mycologia">
        <title>Bifiguratus adelaidae, gen. et sp. nov., a new member of Mucoromycotina in endophytic and soil-dwelling habitats.</title>
        <authorList>
            <person name="Torres-Cruz T.J."/>
            <person name="Billingsley Tobias T.L."/>
            <person name="Almatruk M."/>
            <person name="Hesse C."/>
            <person name="Kuske C.R."/>
            <person name="Desiro A."/>
            <person name="Benucci G.M."/>
            <person name="Bonito G."/>
            <person name="Stajich J.E."/>
            <person name="Dunlap C."/>
            <person name="Arnold A.E."/>
            <person name="Porras-Alfaro A."/>
        </authorList>
    </citation>
    <scope>NUCLEOTIDE SEQUENCE [LARGE SCALE GENOMIC DNA]</scope>
    <source>
        <strain evidence="7 8">AZ0501</strain>
    </source>
</reference>
<dbReference type="InterPro" id="IPR036259">
    <property type="entry name" value="MFS_trans_sf"/>
</dbReference>
<organism evidence="7 8">
    <name type="scientific">Bifiguratus adelaidae</name>
    <dbReference type="NCBI Taxonomy" id="1938954"/>
    <lineage>
        <taxon>Eukaryota</taxon>
        <taxon>Fungi</taxon>
        <taxon>Fungi incertae sedis</taxon>
        <taxon>Mucoromycota</taxon>
        <taxon>Mucoromycotina</taxon>
        <taxon>Endogonomycetes</taxon>
        <taxon>Endogonales</taxon>
        <taxon>Endogonales incertae sedis</taxon>
        <taxon>Bifiguratus</taxon>
    </lineage>
</organism>
<feature type="transmembrane region" description="Helical" evidence="5">
    <location>
        <begin position="352"/>
        <end position="370"/>
    </location>
</feature>
<evidence type="ECO:0000256" key="4">
    <source>
        <dbReference type="ARBA" id="ARBA00023136"/>
    </source>
</evidence>
<comment type="subcellular location">
    <subcellularLocation>
        <location evidence="1">Membrane</location>
        <topology evidence="1">Multi-pass membrane protein</topology>
    </subcellularLocation>
</comment>
<evidence type="ECO:0000256" key="1">
    <source>
        <dbReference type="ARBA" id="ARBA00004141"/>
    </source>
</evidence>
<dbReference type="Pfam" id="PF07690">
    <property type="entry name" value="MFS_1"/>
    <property type="match status" value="2"/>
</dbReference>
<dbReference type="PANTHER" id="PTHR42718">
    <property type="entry name" value="MAJOR FACILITATOR SUPERFAMILY MULTIDRUG TRANSPORTER MFSC"/>
    <property type="match status" value="1"/>
</dbReference>
<keyword evidence="4 5" id="KW-0472">Membrane</keyword>
<keyword evidence="2 5" id="KW-0812">Transmembrane</keyword>
<keyword evidence="3 5" id="KW-1133">Transmembrane helix</keyword>
<feature type="transmembrane region" description="Helical" evidence="5">
    <location>
        <begin position="23"/>
        <end position="44"/>
    </location>
</feature>
<proteinExistence type="predicted"/>
<protein>
    <submittedName>
        <fullName evidence="7">Drug resistance protein</fullName>
    </submittedName>
</protein>
<evidence type="ECO:0000256" key="2">
    <source>
        <dbReference type="ARBA" id="ARBA00022692"/>
    </source>
</evidence>